<dbReference type="RefSeq" id="WP_123242900.1">
    <property type="nucleotide sequence ID" value="NZ_JAAHBY010000081.1"/>
</dbReference>
<dbReference type="Gene3D" id="3.50.50.60">
    <property type="entry name" value="FAD/NAD(P)-binding domain"/>
    <property type="match status" value="1"/>
</dbReference>
<comment type="caution">
    <text evidence="2">The sequence shown here is derived from an EMBL/GenBank/DDBJ whole genome shotgun (WGS) entry which is preliminary data.</text>
</comment>
<dbReference type="PRINTS" id="PR00420">
    <property type="entry name" value="RNGMNOXGNASE"/>
</dbReference>
<dbReference type="Proteomes" id="UP000280698">
    <property type="component" value="Unassembled WGS sequence"/>
</dbReference>
<organism evidence="2 3">
    <name type="scientific">Micromonospora solifontis</name>
    <dbReference type="NCBI Taxonomy" id="2487138"/>
    <lineage>
        <taxon>Bacteria</taxon>
        <taxon>Bacillati</taxon>
        <taxon>Actinomycetota</taxon>
        <taxon>Actinomycetes</taxon>
        <taxon>Micromonosporales</taxon>
        <taxon>Micromonosporaceae</taxon>
        <taxon>Micromonospora</taxon>
    </lineage>
</organism>
<reference evidence="2 3" key="1">
    <citation type="submission" date="2018-11" db="EMBL/GenBank/DDBJ databases">
        <title>Micromonospora sp. PPF5-17, a new actinomycetes isolated from a hot spring soil.</title>
        <authorList>
            <person name="Thawai C."/>
        </authorList>
    </citation>
    <scope>NUCLEOTIDE SEQUENCE [LARGE SCALE GENOMIC DNA]</scope>
    <source>
        <strain evidence="2 3">PPF5-17</strain>
    </source>
</reference>
<accession>A0ABX9WAS2</accession>
<dbReference type="InterPro" id="IPR036188">
    <property type="entry name" value="FAD/NAD-bd_sf"/>
</dbReference>
<dbReference type="EMBL" id="RJLN01000081">
    <property type="protein sequence ID" value="RNL92681.1"/>
    <property type="molecule type" value="Genomic_DNA"/>
</dbReference>
<dbReference type="InterPro" id="IPR002938">
    <property type="entry name" value="FAD-bd"/>
</dbReference>
<dbReference type="Pfam" id="PF01494">
    <property type="entry name" value="FAD_binding_3"/>
    <property type="match status" value="1"/>
</dbReference>
<keyword evidence="3" id="KW-1185">Reference proteome</keyword>
<dbReference type="PANTHER" id="PTHR42685:SF18">
    <property type="entry name" value="DIGERANYLGERANYLGLYCEROPHOSPHOLIPID REDUCTASE"/>
    <property type="match status" value="1"/>
</dbReference>
<gene>
    <name evidence="2" type="ORF">EFE23_22370</name>
</gene>
<dbReference type="InterPro" id="IPR050407">
    <property type="entry name" value="Geranylgeranyl_reductase"/>
</dbReference>
<dbReference type="SUPFAM" id="SSF51905">
    <property type="entry name" value="FAD/NAD(P)-binding domain"/>
    <property type="match status" value="1"/>
</dbReference>
<proteinExistence type="predicted"/>
<dbReference type="PANTHER" id="PTHR42685">
    <property type="entry name" value="GERANYLGERANYL DIPHOSPHATE REDUCTASE"/>
    <property type="match status" value="1"/>
</dbReference>
<evidence type="ECO:0000313" key="3">
    <source>
        <dbReference type="Proteomes" id="UP000280698"/>
    </source>
</evidence>
<name>A0ABX9WAS2_9ACTN</name>
<protein>
    <submittedName>
        <fullName evidence="2">NAD(P)/FAD-dependent oxidoreductase</fullName>
    </submittedName>
</protein>
<evidence type="ECO:0000259" key="1">
    <source>
        <dbReference type="Pfam" id="PF01494"/>
    </source>
</evidence>
<feature type="domain" description="FAD-binding" evidence="1">
    <location>
        <begin position="2"/>
        <end position="327"/>
    </location>
</feature>
<sequence>MYDAIVVGARCAGATTAMLLARAGHRVLLLDRASFPSDTMSTHYVHPPTIARLAGWGLLDQLRASGCPPLEVSRWTLAGVPVTGCAPPVDGIRAGYGPRRFVLDTLLVRAAEAAGAELREECNVTDLLWDGDRVVGIRARGPRGEFTERARVVIGADGLDSMVAKKVQAPKYEAVPSLCCVYYTYWSGFTADYEVFVDHRRLVGAVPTNDGLVMVVVQAPREEFDEVRKDIEGSYLRSLALAAPSVLERVRSGRREERFVGTGRLPNFFRRGSGPGWALVGDAGYHKDSIGANGISDAIAHAALLVEHLSPALGGARPVDRALVDYTVRRDRESLPTYHFNLQAARLRPADELLDVLRAIQGHQEQMDRFFGFIAGMYGWTEFVDGVAAALGTPAGAPGAPAG</sequence>
<evidence type="ECO:0000313" key="2">
    <source>
        <dbReference type="EMBL" id="RNL92681.1"/>
    </source>
</evidence>